<gene>
    <name evidence="9" type="ORF">WG929_08445</name>
</gene>
<evidence type="ECO:0000256" key="7">
    <source>
        <dbReference type="ARBA" id="ARBA00023033"/>
    </source>
</evidence>
<evidence type="ECO:0000313" key="9">
    <source>
        <dbReference type="EMBL" id="MFK4752436.1"/>
    </source>
</evidence>
<dbReference type="PANTHER" id="PTHR43876">
    <property type="entry name" value="UBIQUINONE BIOSYNTHESIS MONOOXYGENASE COQ6, MITOCHONDRIAL"/>
    <property type="match status" value="1"/>
</dbReference>
<evidence type="ECO:0000259" key="8">
    <source>
        <dbReference type="Pfam" id="PF01494"/>
    </source>
</evidence>
<comment type="caution">
    <text evidence="9">The sequence shown here is derived from an EMBL/GenBank/DDBJ whole genome shotgun (WGS) entry which is preliminary data.</text>
</comment>
<keyword evidence="6" id="KW-0560">Oxidoreductase</keyword>
<keyword evidence="5" id="KW-0274">FAD</keyword>
<dbReference type="InterPro" id="IPR051205">
    <property type="entry name" value="UbiH/COQ6_monooxygenase"/>
</dbReference>
<organism evidence="9 10">
    <name type="scientific">Oceanobacter antarcticus</name>
    <dbReference type="NCBI Taxonomy" id="3133425"/>
    <lineage>
        <taxon>Bacteria</taxon>
        <taxon>Pseudomonadati</taxon>
        <taxon>Pseudomonadota</taxon>
        <taxon>Gammaproteobacteria</taxon>
        <taxon>Oceanospirillales</taxon>
        <taxon>Oceanospirillaceae</taxon>
        <taxon>Oceanobacter</taxon>
    </lineage>
</organism>
<dbReference type="SUPFAM" id="SSF51905">
    <property type="entry name" value="FAD/NAD(P)-binding domain"/>
    <property type="match status" value="1"/>
</dbReference>
<evidence type="ECO:0000256" key="2">
    <source>
        <dbReference type="ARBA" id="ARBA00004749"/>
    </source>
</evidence>
<dbReference type="Proteomes" id="UP001620597">
    <property type="component" value="Unassembled WGS sequence"/>
</dbReference>
<dbReference type="Gene3D" id="3.50.50.60">
    <property type="entry name" value="FAD/NAD(P)-binding domain"/>
    <property type="match status" value="2"/>
</dbReference>
<comment type="similarity">
    <text evidence="3">Belongs to the UbiH/COQ6 family.</text>
</comment>
<dbReference type="InterPro" id="IPR010971">
    <property type="entry name" value="UbiH/COQ6"/>
</dbReference>
<keyword evidence="9" id="KW-0830">Ubiquinone</keyword>
<keyword evidence="7" id="KW-0503">Monooxygenase</keyword>
<dbReference type="InterPro" id="IPR018168">
    <property type="entry name" value="Ubi_Hdrlase_CS"/>
</dbReference>
<evidence type="ECO:0000256" key="4">
    <source>
        <dbReference type="ARBA" id="ARBA00022630"/>
    </source>
</evidence>
<proteinExistence type="inferred from homology"/>
<dbReference type="PANTHER" id="PTHR43876:SF7">
    <property type="entry name" value="UBIQUINONE BIOSYNTHESIS MONOOXYGENASE COQ6, MITOCHONDRIAL"/>
    <property type="match status" value="1"/>
</dbReference>
<keyword evidence="4" id="KW-0285">Flavoprotein</keyword>
<evidence type="ECO:0000256" key="3">
    <source>
        <dbReference type="ARBA" id="ARBA00005349"/>
    </source>
</evidence>
<evidence type="ECO:0000256" key="5">
    <source>
        <dbReference type="ARBA" id="ARBA00022827"/>
    </source>
</evidence>
<evidence type="ECO:0000256" key="6">
    <source>
        <dbReference type="ARBA" id="ARBA00023002"/>
    </source>
</evidence>
<feature type="domain" description="FAD-binding" evidence="8">
    <location>
        <begin position="65"/>
        <end position="367"/>
    </location>
</feature>
<evidence type="ECO:0000313" key="10">
    <source>
        <dbReference type="Proteomes" id="UP001620597"/>
    </source>
</evidence>
<accession>A0ABW8NHS6</accession>
<reference evidence="9 10" key="1">
    <citation type="submission" date="2024-03" db="EMBL/GenBank/DDBJ databases">
        <title>High-quality draft genome sequence of Oceanobacter sp. wDCs-4.</title>
        <authorList>
            <person name="Dong C."/>
        </authorList>
    </citation>
    <scope>NUCLEOTIDE SEQUENCE [LARGE SCALE GENOMIC DNA]</scope>
    <source>
        <strain evidence="10">wDCs-4</strain>
    </source>
</reference>
<protein>
    <submittedName>
        <fullName evidence="9">UbiH/UbiF/VisC/COQ6 family ubiquinone biosynthesis hydroxylase</fullName>
    </submittedName>
</protein>
<keyword evidence="10" id="KW-1185">Reference proteome</keyword>
<dbReference type="RefSeq" id="WP_416205712.1">
    <property type="nucleotide sequence ID" value="NZ_JBBKTX010000008.1"/>
</dbReference>
<dbReference type="InterPro" id="IPR036188">
    <property type="entry name" value="FAD/NAD-bd_sf"/>
</dbReference>
<dbReference type="Pfam" id="PF01494">
    <property type="entry name" value="FAD_binding_3"/>
    <property type="match status" value="1"/>
</dbReference>
<dbReference type="InterPro" id="IPR002938">
    <property type="entry name" value="FAD-bd"/>
</dbReference>
<evidence type="ECO:0000256" key="1">
    <source>
        <dbReference type="ARBA" id="ARBA00001974"/>
    </source>
</evidence>
<comment type="pathway">
    <text evidence="2">Cofactor biosynthesis; ubiquinone biosynthesis.</text>
</comment>
<comment type="cofactor">
    <cofactor evidence="1">
        <name>FAD</name>
        <dbReference type="ChEBI" id="CHEBI:57692"/>
    </cofactor>
</comment>
<sequence length="419" mass="45209">MRYDIVIIGAGLVGQSLAAALASGNPALTVALVDPALATPPDLPPELLPALPDLAANGLDSFDLRVSALTARSQHLLTAIGAWQWIRPARRQPYTHMTVWDAEGTGEVNFDAADLHVPCLGHIIENRETLAGLRQRLAACPAVTLITQPVRYLDSRRADGLTPVVLERGSGQDSGGQGDTLLASLVVGADGAHSRVRQWVGLPTSEWDYQHQALVATVSTERPMAATAWQRFRPQGPLALLPMPTNPRLASIVWSTSDTEANTLMALDNADFCTALSAAFEQRLGAITACSPRAAIPLRQRHARRYWQDGVVLAGDAAHTIHPLAGQGVNLGFKDVEVLAEEILAAVARGISPGHDQVLARYQRRRQLDNLATMAAMEGFKRLFAADTPLIRLLRNSGMTQFDRLLPVKQHAMMQAMGL</sequence>
<dbReference type="PROSITE" id="PS01304">
    <property type="entry name" value="UBIH"/>
    <property type="match status" value="1"/>
</dbReference>
<dbReference type="NCBIfam" id="TIGR01988">
    <property type="entry name" value="Ubi-OHases"/>
    <property type="match status" value="1"/>
</dbReference>
<dbReference type="EMBL" id="JBBKTX010000008">
    <property type="protein sequence ID" value="MFK4752436.1"/>
    <property type="molecule type" value="Genomic_DNA"/>
</dbReference>
<name>A0ABW8NHS6_9GAMM</name>
<dbReference type="PRINTS" id="PR00420">
    <property type="entry name" value="RNGMNOXGNASE"/>
</dbReference>